<keyword evidence="4" id="KW-0812">Transmembrane</keyword>
<feature type="transmembrane region" description="Helical" evidence="4">
    <location>
        <begin position="106"/>
        <end position="125"/>
    </location>
</feature>
<feature type="transmembrane region" description="Helical" evidence="4">
    <location>
        <begin position="137"/>
        <end position="159"/>
    </location>
</feature>
<dbReference type="InterPro" id="IPR011712">
    <property type="entry name" value="Sig_transdc_His_kin_sub3_dim/P"/>
</dbReference>
<keyword evidence="4" id="KW-1133">Transmembrane helix</keyword>
<dbReference type="EMBL" id="ADNU01000012">
    <property type="protein sequence ID" value="EFG48390.1"/>
    <property type="molecule type" value="Genomic_DNA"/>
</dbReference>
<dbReference type="Gene3D" id="3.30.565.10">
    <property type="entry name" value="Histidine kinase-like ATPase, C-terminal domain"/>
    <property type="match status" value="1"/>
</dbReference>
<evidence type="ECO:0000313" key="7">
    <source>
        <dbReference type="Proteomes" id="UP000005714"/>
    </source>
</evidence>
<gene>
    <name evidence="6" type="ORF">HMPREF0183_0358</name>
</gene>
<feature type="transmembrane region" description="Helical" evidence="4">
    <location>
        <begin position="15"/>
        <end position="34"/>
    </location>
</feature>
<comment type="caution">
    <text evidence="6">The sequence shown here is derived from an EMBL/GenBank/DDBJ whole genome shotgun (WGS) entry which is preliminary data.</text>
</comment>
<evidence type="ECO:0000313" key="6">
    <source>
        <dbReference type="EMBL" id="EFG48390.1"/>
    </source>
</evidence>
<dbReference type="GO" id="GO:0016020">
    <property type="term" value="C:membrane"/>
    <property type="evidence" value="ECO:0007669"/>
    <property type="project" value="InterPro"/>
</dbReference>
<sequence>MCKMGRGVRDESHTVRSSIIPLTLAGLFALSSLLDQSTYTLGLDAVIIVLVISAGIALMAVNPWITVGVCALAVIATVMVDVTFFGVAALLLPMTAGYMVVRGTQGAAYAFMLVVAVLLSGAVMTSEVSYEVLVSSVMFWVIAGVIALGGGHLVRHLLLREARIKERARLTLDELRTELSRDLHDSIGGVLTRVSLLAQQARMSEPAKVAANLEQIVKETHFATGEIRVLLSRLRTLDDKIQGARPPRDIEQTCGDKVCAATTTTVEDIRCTILRFSNQLDAYGFAVEVYAAPSGISVLQNYSGVVNRLFHEALLNTVKYADPESPVRLIVDLNDNATVVFSNAIREDASCADSSGFGLASLARDFIAHGGSLTITRERSHEGKEQWVLLTQLPVAH</sequence>
<dbReference type="Pfam" id="PF07730">
    <property type="entry name" value="HisKA_3"/>
    <property type="match status" value="1"/>
</dbReference>
<evidence type="ECO:0000256" key="2">
    <source>
        <dbReference type="ARBA" id="ARBA00022777"/>
    </source>
</evidence>
<feature type="transmembrane region" description="Helical" evidence="4">
    <location>
        <begin position="71"/>
        <end position="94"/>
    </location>
</feature>
<keyword evidence="4" id="KW-0472">Membrane</keyword>
<organism evidence="6 7">
    <name type="scientific">Brevibacterium mcbrellneri ATCC 49030</name>
    <dbReference type="NCBI Taxonomy" id="585530"/>
    <lineage>
        <taxon>Bacteria</taxon>
        <taxon>Bacillati</taxon>
        <taxon>Actinomycetota</taxon>
        <taxon>Actinomycetes</taxon>
        <taxon>Micrococcales</taxon>
        <taxon>Brevibacteriaceae</taxon>
        <taxon>Brevibacterium</taxon>
    </lineage>
</organism>
<name>D4YK98_9MICO</name>
<evidence type="ECO:0000259" key="5">
    <source>
        <dbReference type="Pfam" id="PF07730"/>
    </source>
</evidence>
<dbReference type="STRING" id="585530.HMPREF0183_0358"/>
<dbReference type="PANTHER" id="PTHR24421:SF58">
    <property type="entry name" value="SIGNAL TRANSDUCTION HISTIDINE-PROTEIN KINASE_PHOSPHATASE UHPB"/>
    <property type="match status" value="1"/>
</dbReference>
<keyword evidence="1" id="KW-0808">Transferase</keyword>
<keyword evidence="7" id="KW-1185">Reference proteome</keyword>
<dbReference type="AlphaFoldDB" id="D4YK98"/>
<evidence type="ECO:0000256" key="4">
    <source>
        <dbReference type="SAM" id="Phobius"/>
    </source>
</evidence>
<feature type="domain" description="Signal transduction histidine kinase subgroup 3 dimerisation and phosphoacceptor" evidence="5">
    <location>
        <begin position="176"/>
        <end position="236"/>
    </location>
</feature>
<dbReference type="InterPro" id="IPR050482">
    <property type="entry name" value="Sensor_HK_TwoCompSys"/>
</dbReference>
<dbReference type="GO" id="GO:0000155">
    <property type="term" value="F:phosphorelay sensor kinase activity"/>
    <property type="evidence" value="ECO:0007669"/>
    <property type="project" value="InterPro"/>
</dbReference>
<keyword evidence="3" id="KW-0902">Two-component regulatory system</keyword>
<reference evidence="6 7" key="1">
    <citation type="submission" date="2010-04" db="EMBL/GenBank/DDBJ databases">
        <authorList>
            <person name="Qin X."/>
            <person name="Bachman B."/>
            <person name="Battles P."/>
            <person name="Bell A."/>
            <person name="Bess C."/>
            <person name="Bickham C."/>
            <person name="Chaboub L."/>
            <person name="Chen D."/>
            <person name="Coyle M."/>
            <person name="Deiros D.R."/>
            <person name="Dinh H."/>
            <person name="Forbes L."/>
            <person name="Fowler G."/>
            <person name="Francisco L."/>
            <person name="Fu Q."/>
            <person name="Gubbala S."/>
            <person name="Hale W."/>
            <person name="Han Y."/>
            <person name="Hemphill L."/>
            <person name="Highlander S.K."/>
            <person name="Hirani K."/>
            <person name="Hogues M."/>
            <person name="Jackson L."/>
            <person name="Jakkamsetti A."/>
            <person name="Javaid M."/>
            <person name="Jiang H."/>
            <person name="Korchina V."/>
            <person name="Kovar C."/>
            <person name="Lara F."/>
            <person name="Lee S."/>
            <person name="Mata R."/>
            <person name="Mathew T."/>
            <person name="Moen C."/>
            <person name="Morales K."/>
            <person name="Munidasa M."/>
            <person name="Nazareth L."/>
            <person name="Ngo R."/>
            <person name="Nguyen L."/>
            <person name="Okwuonu G."/>
            <person name="Ongeri F."/>
            <person name="Patil S."/>
            <person name="Petrosino J."/>
            <person name="Pham C."/>
            <person name="Pham P."/>
            <person name="Pu L.-L."/>
            <person name="Puazo M."/>
            <person name="Raj R."/>
            <person name="Reid J."/>
            <person name="Rouhana J."/>
            <person name="Saada N."/>
            <person name="Shang Y."/>
            <person name="Simmons D."/>
            <person name="Thornton R."/>
            <person name="Warren J."/>
            <person name="Weissenberger G."/>
            <person name="Zhang J."/>
            <person name="Zhang L."/>
            <person name="Zhou C."/>
            <person name="Zhu D."/>
            <person name="Muzny D."/>
            <person name="Worley K."/>
            <person name="Gibbs R."/>
        </authorList>
    </citation>
    <scope>NUCLEOTIDE SEQUENCE [LARGE SCALE GENOMIC DNA]</scope>
    <source>
        <strain evidence="6 7">ATCC 49030</strain>
    </source>
</reference>
<dbReference type="GO" id="GO:0046983">
    <property type="term" value="F:protein dimerization activity"/>
    <property type="evidence" value="ECO:0007669"/>
    <property type="project" value="InterPro"/>
</dbReference>
<feature type="transmembrane region" description="Helical" evidence="4">
    <location>
        <begin position="41"/>
        <end position="65"/>
    </location>
</feature>
<dbReference type="PANTHER" id="PTHR24421">
    <property type="entry name" value="NITRATE/NITRITE SENSOR PROTEIN NARX-RELATED"/>
    <property type="match status" value="1"/>
</dbReference>
<evidence type="ECO:0000256" key="1">
    <source>
        <dbReference type="ARBA" id="ARBA00022679"/>
    </source>
</evidence>
<evidence type="ECO:0000256" key="3">
    <source>
        <dbReference type="ARBA" id="ARBA00023012"/>
    </source>
</evidence>
<protein>
    <recommendedName>
        <fullName evidence="5">Signal transduction histidine kinase subgroup 3 dimerisation and phosphoacceptor domain-containing protein</fullName>
    </recommendedName>
</protein>
<dbReference type="Gene3D" id="1.20.5.1930">
    <property type="match status" value="1"/>
</dbReference>
<accession>D4YK98</accession>
<keyword evidence="2" id="KW-0418">Kinase</keyword>
<dbReference type="Proteomes" id="UP000005714">
    <property type="component" value="Unassembled WGS sequence"/>
</dbReference>
<dbReference type="InterPro" id="IPR036890">
    <property type="entry name" value="HATPase_C_sf"/>
</dbReference>
<proteinExistence type="predicted"/>